<reference evidence="4" key="1">
    <citation type="journal article" date="2011" name="Nat. Commun.">
        <title>Effector diversification within compartments of the Leptosphaeria maculans genome affected by Repeat-Induced Point mutations.</title>
        <authorList>
            <person name="Rouxel T."/>
            <person name="Grandaubert J."/>
            <person name="Hane J.K."/>
            <person name="Hoede C."/>
            <person name="van de Wouw A.P."/>
            <person name="Couloux A."/>
            <person name="Dominguez V."/>
            <person name="Anthouard V."/>
            <person name="Bally P."/>
            <person name="Bourras S."/>
            <person name="Cozijnsen A.J."/>
            <person name="Ciuffetti L.M."/>
            <person name="Degrave A."/>
            <person name="Dilmaghani A."/>
            <person name="Duret L."/>
            <person name="Fudal I."/>
            <person name="Goodwin S.B."/>
            <person name="Gout L."/>
            <person name="Glaser N."/>
            <person name="Linglin J."/>
            <person name="Kema G.H.J."/>
            <person name="Lapalu N."/>
            <person name="Lawrence C.B."/>
            <person name="May K."/>
            <person name="Meyer M."/>
            <person name="Ollivier B."/>
            <person name="Poulain J."/>
            <person name="Schoch C.L."/>
            <person name="Simon A."/>
            <person name="Spatafora J.W."/>
            <person name="Stachowiak A."/>
            <person name="Turgeon B.G."/>
            <person name="Tyler B.M."/>
            <person name="Vincent D."/>
            <person name="Weissenbach J."/>
            <person name="Amselem J."/>
            <person name="Quesneville H."/>
            <person name="Oliver R.P."/>
            <person name="Wincker P."/>
            <person name="Balesdent M.-H."/>
            <person name="Howlett B.J."/>
        </authorList>
    </citation>
    <scope>NUCLEOTIDE SEQUENCE [LARGE SCALE GENOMIC DNA]</scope>
    <source>
        <strain evidence="4">JN3 / isolate v23.1.3 / race Av1-4-5-6-7-8</strain>
    </source>
</reference>
<evidence type="ECO:0000256" key="1">
    <source>
        <dbReference type="SAM" id="MobiDB-lite"/>
    </source>
</evidence>
<organism evidence="4">
    <name type="scientific">Leptosphaeria maculans (strain JN3 / isolate v23.1.3 / race Av1-4-5-6-7-8)</name>
    <name type="common">Blackleg fungus</name>
    <name type="synonym">Phoma lingam</name>
    <dbReference type="NCBI Taxonomy" id="985895"/>
    <lineage>
        <taxon>Eukaryota</taxon>
        <taxon>Fungi</taxon>
        <taxon>Dikarya</taxon>
        <taxon>Ascomycota</taxon>
        <taxon>Pezizomycotina</taxon>
        <taxon>Dothideomycetes</taxon>
        <taxon>Pleosporomycetidae</taxon>
        <taxon>Pleosporales</taxon>
        <taxon>Pleosporineae</taxon>
        <taxon>Leptosphaeriaceae</taxon>
        <taxon>Plenodomus</taxon>
        <taxon>Plenodomus lingam/Leptosphaeria maculans species complex</taxon>
    </lineage>
</organism>
<evidence type="ECO:0000313" key="3">
    <source>
        <dbReference type="EMBL" id="CBX93064.1"/>
    </source>
</evidence>
<feature type="signal peptide" evidence="2">
    <location>
        <begin position="1"/>
        <end position="17"/>
    </location>
</feature>
<proteinExistence type="predicted"/>
<dbReference type="HOGENOM" id="CLU_2542977_0_0_1"/>
<dbReference type="GeneID" id="13282682"/>
<keyword evidence="4" id="KW-1185">Reference proteome</keyword>
<accession>E4ZNK5</accession>
<dbReference type="VEuPathDB" id="FungiDB:LEMA_uP039650.1"/>
<keyword evidence="2" id="KW-0732">Signal</keyword>
<evidence type="ECO:0000313" key="4">
    <source>
        <dbReference type="Proteomes" id="UP000002668"/>
    </source>
</evidence>
<dbReference type="AlphaFoldDB" id="E4ZNK5"/>
<feature type="chain" id="PRO_5003192002" evidence="2">
    <location>
        <begin position="18"/>
        <end position="83"/>
    </location>
</feature>
<gene>
    <name evidence="3" type="ORF">LEMA_uP039650.1</name>
</gene>
<evidence type="ECO:0000256" key="2">
    <source>
        <dbReference type="SAM" id="SignalP"/>
    </source>
</evidence>
<dbReference type="Proteomes" id="UP000002668">
    <property type="component" value="Genome"/>
</dbReference>
<sequence length="83" mass="8241">MAHWTVTLICFSRPVLPVWLHRLGGAVVGYGAGAGAGAGTVGTLLSIKHSLQDCAPSPLGNSARIEHGGGGGGGGGSNHAERR</sequence>
<dbReference type="EMBL" id="FP929105">
    <property type="protein sequence ID" value="CBX93064.1"/>
    <property type="molecule type" value="Genomic_DNA"/>
</dbReference>
<dbReference type="InParanoid" id="E4ZNK5"/>
<name>E4ZNK5_LEPMJ</name>
<feature type="compositionally biased region" description="Gly residues" evidence="1">
    <location>
        <begin position="68"/>
        <end position="77"/>
    </location>
</feature>
<protein>
    <submittedName>
        <fullName evidence="3">Predicted protein</fullName>
    </submittedName>
</protein>
<feature type="region of interest" description="Disordered" evidence="1">
    <location>
        <begin position="58"/>
        <end position="83"/>
    </location>
</feature>